<comment type="catalytic activity">
    <reaction evidence="11">
        <text>(5Z,8Z,11Z,14Z)-eicosatetraenoate + ATP + CoA = (5Z,8Z,11Z,14Z)-eicosatetraenoyl-CoA + AMP + diphosphate</text>
        <dbReference type="Rhea" id="RHEA:19713"/>
        <dbReference type="ChEBI" id="CHEBI:30616"/>
        <dbReference type="ChEBI" id="CHEBI:32395"/>
        <dbReference type="ChEBI" id="CHEBI:33019"/>
        <dbReference type="ChEBI" id="CHEBI:57287"/>
        <dbReference type="ChEBI" id="CHEBI:57368"/>
        <dbReference type="ChEBI" id="CHEBI:456215"/>
        <dbReference type="EC" id="6.2.1.15"/>
    </reaction>
    <physiologicalReaction direction="left-to-right" evidence="11">
        <dbReference type="Rhea" id="RHEA:19714"/>
    </physiologicalReaction>
</comment>
<dbReference type="GO" id="GO:0016020">
    <property type="term" value="C:membrane"/>
    <property type="evidence" value="ECO:0007669"/>
    <property type="project" value="TreeGrafter"/>
</dbReference>
<dbReference type="Pfam" id="PF13193">
    <property type="entry name" value="AMP-binding_C"/>
    <property type="match status" value="1"/>
</dbReference>
<keyword evidence="5 14" id="KW-0067">ATP-binding</keyword>
<comment type="catalytic activity">
    <reaction evidence="7">
        <text>5-hydroxy-(6E,8Z,11Z,14Z)-eicosatetraenoate + ATP + CoA = 5-hydroxy-(6E,8Z,11Z,14Z)-eicosatetraenoyl-CoA + AMP + diphosphate</text>
        <dbReference type="Rhea" id="RHEA:52108"/>
        <dbReference type="ChEBI" id="CHEBI:30616"/>
        <dbReference type="ChEBI" id="CHEBI:33019"/>
        <dbReference type="ChEBI" id="CHEBI:57287"/>
        <dbReference type="ChEBI" id="CHEBI:65341"/>
        <dbReference type="ChEBI" id="CHEBI:136407"/>
        <dbReference type="ChEBI" id="CHEBI:456215"/>
    </reaction>
    <physiologicalReaction direction="left-to-right" evidence="7">
        <dbReference type="Rhea" id="RHEA:52109"/>
    </physiologicalReaction>
</comment>
<evidence type="ECO:0000256" key="6">
    <source>
        <dbReference type="ARBA" id="ARBA00023098"/>
    </source>
</evidence>
<dbReference type="PROSITE" id="PS00455">
    <property type="entry name" value="AMP_BINDING"/>
    <property type="match status" value="1"/>
</dbReference>
<evidence type="ECO:0000256" key="10">
    <source>
        <dbReference type="ARBA" id="ARBA00024532"/>
    </source>
</evidence>
<proteinExistence type="inferred from homology"/>
<dbReference type="GO" id="GO:0010747">
    <property type="term" value="P:positive regulation of long-chain fatty acid import across plasma membrane"/>
    <property type="evidence" value="ECO:0007669"/>
    <property type="project" value="TreeGrafter"/>
</dbReference>
<comment type="catalytic activity">
    <reaction evidence="8">
        <text>a long-chain fatty acid + ATP + CoA = a long-chain fatty acyl-CoA + AMP + diphosphate</text>
        <dbReference type="Rhea" id="RHEA:15421"/>
        <dbReference type="ChEBI" id="CHEBI:30616"/>
        <dbReference type="ChEBI" id="CHEBI:33019"/>
        <dbReference type="ChEBI" id="CHEBI:57287"/>
        <dbReference type="ChEBI" id="CHEBI:57560"/>
        <dbReference type="ChEBI" id="CHEBI:83139"/>
        <dbReference type="ChEBI" id="CHEBI:456215"/>
        <dbReference type="EC" id="6.2.1.3"/>
    </reaction>
    <physiologicalReaction direction="left-to-right" evidence="8">
        <dbReference type="Rhea" id="RHEA:15422"/>
    </physiologicalReaction>
</comment>
<dbReference type="InterPro" id="IPR025110">
    <property type="entry name" value="AMP-bd_C"/>
</dbReference>
<protein>
    <recommendedName>
        <fullName evidence="14">Long-chain-fatty-acid--CoA ligase</fullName>
        <ecNumber evidence="14">6.2.1.3</ecNumber>
    </recommendedName>
</protein>
<evidence type="ECO:0000313" key="19">
    <source>
        <dbReference type="Proteomes" id="UP001142489"/>
    </source>
</evidence>
<evidence type="ECO:0000256" key="11">
    <source>
        <dbReference type="ARBA" id="ARBA00024548"/>
    </source>
</evidence>
<comment type="function">
    <text evidence="14">Catalyzes the conversion of long-chain fatty acids to their active form acyl-CoAs for both synthesis of cellular lipids, and degradation via beta-oxidation.</text>
</comment>
<evidence type="ECO:0000256" key="13">
    <source>
        <dbReference type="ARBA" id="ARBA00049139"/>
    </source>
</evidence>
<dbReference type="PANTHER" id="PTHR43272:SF107">
    <property type="entry name" value="LONG-CHAIN-FATTY-ACID--COA LIGASE 5"/>
    <property type="match status" value="1"/>
</dbReference>
<keyword evidence="2 14" id="KW-0436">Ligase</keyword>
<dbReference type="PANTHER" id="PTHR43272">
    <property type="entry name" value="LONG-CHAIN-FATTY-ACID--COA LIGASE"/>
    <property type="match status" value="1"/>
</dbReference>
<comment type="similarity">
    <text evidence="1 14">Belongs to the ATP-dependent AMP-binding enzyme family.</text>
</comment>
<dbReference type="InterPro" id="IPR020845">
    <property type="entry name" value="AMP-binding_CS"/>
</dbReference>
<sequence length="682" mass="75555">MIWILQLLFSPLPTPALIGLITFGTTVFLWLVTKPKPVAPPVDLKKQSIGTEGGARRSALVPDGKLLTYYYEDAKTLYETLRRGRYVSENGPCLGYRKPKQPYQWLSYQQVLDRAENLGSGLIHKGCKPSSKQFIGIFAQNRPEWVISEYACYTYSMVAVPLYDTLGPDAIVYIVNKADISSVICDKPEKAQGILENCEQGKTPGLKLIILMDPFDDTLKERGAKQGIEILSLQEIEAIGRNNFSKPVPPKPEDLSMVCFTSGTTGDPKGALLTHESVVANAAAFMKSIEMTSPCVTSDISMSYLPLAHMFERVVQTVMYSSGAKVGFFQGDIKLLTDDMKTLKPTIFPVVPRLLNRIYDKIQSGVQTRFKKFLLKVAVARKLAEVKQGILRNTSIWDKLVFNKVQEIMGGKVRMAITGAAPISPSVLTFLRAAFGCQIFEAYGQTECTAGCTFSLPGDWRTGHVGPPLACNIIKLEDVPEMNYFASNNEGEICIKGPNVFKGYLKDPAKTAEALDKDGWLHTGDIGSWMPTGALRIIDRKKNIFKLSQGEYIAPEKIENIYIRSAPVAQVFVHGDSLQSFLVGVVVPDAETFPEFTRKLGVQGSYEELCKHASVKKAILMDMIKLGKEAGLKSFEQVKDIYLHPELFTVENGLLTPTLKAKRAEVSKHFRSQIDALYAANM</sequence>
<evidence type="ECO:0000259" key="16">
    <source>
        <dbReference type="Pfam" id="PF00501"/>
    </source>
</evidence>
<evidence type="ECO:0000256" key="8">
    <source>
        <dbReference type="ARBA" id="ARBA00024484"/>
    </source>
</evidence>
<comment type="catalytic activity">
    <reaction evidence="12">
        <text>(E)-hexadec-2-enoate + ATP + CoA = (2E)-hexadecenoyl-CoA + AMP + diphosphate</text>
        <dbReference type="Rhea" id="RHEA:36139"/>
        <dbReference type="ChEBI" id="CHEBI:30616"/>
        <dbReference type="ChEBI" id="CHEBI:33019"/>
        <dbReference type="ChEBI" id="CHEBI:57287"/>
        <dbReference type="ChEBI" id="CHEBI:61526"/>
        <dbReference type="ChEBI" id="CHEBI:72745"/>
        <dbReference type="ChEBI" id="CHEBI:456215"/>
    </reaction>
    <physiologicalReaction direction="left-to-right" evidence="12">
        <dbReference type="Rhea" id="RHEA:36140"/>
    </physiologicalReaction>
</comment>
<evidence type="ECO:0000256" key="15">
    <source>
        <dbReference type="SAM" id="Phobius"/>
    </source>
</evidence>
<comment type="catalytic activity">
    <reaction evidence="9">
        <text>12-hydroxy-(5Z,8Z,10E,14Z)-eicosatetraenoate + ATP + CoA = 12-hydroxy-(5Z,8Z,10E,14Z)-eicosatetraenoyl-CoA + AMP + diphosphate</text>
        <dbReference type="Rhea" id="RHEA:52112"/>
        <dbReference type="ChEBI" id="CHEBI:30616"/>
        <dbReference type="ChEBI" id="CHEBI:33019"/>
        <dbReference type="ChEBI" id="CHEBI:57287"/>
        <dbReference type="ChEBI" id="CHEBI:90718"/>
        <dbReference type="ChEBI" id="CHEBI:136408"/>
        <dbReference type="ChEBI" id="CHEBI:456215"/>
    </reaction>
    <physiologicalReaction direction="left-to-right" evidence="9">
        <dbReference type="Rhea" id="RHEA:52113"/>
    </physiologicalReaction>
</comment>
<name>A0A9Q0XRW3_9SAUR</name>
<dbReference type="GO" id="GO:0005524">
    <property type="term" value="F:ATP binding"/>
    <property type="evidence" value="ECO:0007669"/>
    <property type="project" value="UniProtKB-KW"/>
</dbReference>
<keyword evidence="3 14" id="KW-0547">Nucleotide-binding</keyword>
<keyword evidence="19" id="KW-1185">Reference proteome</keyword>
<dbReference type="SUPFAM" id="SSF56801">
    <property type="entry name" value="Acetyl-CoA synthetase-like"/>
    <property type="match status" value="1"/>
</dbReference>
<keyword evidence="15" id="KW-0812">Transmembrane</keyword>
<evidence type="ECO:0000313" key="18">
    <source>
        <dbReference type="EMBL" id="KAJ7325206.1"/>
    </source>
</evidence>
<evidence type="ECO:0000256" key="14">
    <source>
        <dbReference type="RuleBase" id="RU369030"/>
    </source>
</evidence>
<dbReference type="InterPro" id="IPR042099">
    <property type="entry name" value="ANL_N_sf"/>
</dbReference>
<feature type="transmembrane region" description="Helical" evidence="15">
    <location>
        <begin position="12"/>
        <end position="32"/>
    </location>
</feature>
<organism evidence="18 19">
    <name type="scientific">Phrynocephalus forsythii</name>
    <dbReference type="NCBI Taxonomy" id="171643"/>
    <lineage>
        <taxon>Eukaryota</taxon>
        <taxon>Metazoa</taxon>
        <taxon>Chordata</taxon>
        <taxon>Craniata</taxon>
        <taxon>Vertebrata</taxon>
        <taxon>Euteleostomi</taxon>
        <taxon>Lepidosauria</taxon>
        <taxon>Squamata</taxon>
        <taxon>Bifurcata</taxon>
        <taxon>Unidentata</taxon>
        <taxon>Episquamata</taxon>
        <taxon>Toxicofera</taxon>
        <taxon>Iguania</taxon>
        <taxon>Acrodonta</taxon>
        <taxon>Agamidae</taxon>
        <taxon>Agaminae</taxon>
        <taxon>Phrynocephalus</taxon>
    </lineage>
</organism>
<comment type="caution">
    <text evidence="18">The sequence shown here is derived from an EMBL/GenBank/DDBJ whole genome shotgun (WGS) entry which is preliminary data.</text>
</comment>
<evidence type="ECO:0000256" key="12">
    <source>
        <dbReference type="ARBA" id="ARBA00024565"/>
    </source>
</evidence>
<dbReference type="Pfam" id="PF00501">
    <property type="entry name" value="AMP-binding"/>
    <property type="match status" value="1"/>
</dbReference>
<keyword evidence="6 14" id="KW-0443">Lipid metabolism</keyword>
<comment type="catalytic activity">
    <reaction evidence="10">
        <text>15-hydroxy-(5Z,8Z,11Z,13E)-eicosatetraenoate + ATP + CoA = 15-hydroxy-(5Z,8Z,11Z,13E)-eicosatetraenoyl-CoA + AMP + diphosphate</text>
        <dbReference type="Rhea" id="RHEA:52116"/>
        <dbReference type="ChEBI" id="CHEBI:30616"/>
        <dbReference type="ChEBI" id="CHEBI:33019"/>
        <dbReference type="ChEBI" id="CHEBI:57287"/>
        <dbReference type="ChEBI" id="CHEBI:78832"/>
        <dbReference type="ChEBI" id="CHEBI:136409"/>
        <dbReference type="ChEBI" id="CHEBI:456215"/>
    </reaction>
    <physiologicalReaction direction="left-to-right" evidence="10">
        <dbReference type="Rhea" id="RHEA:52117"/>
    </physiologicalReaction>
</comment>
<dbReference type="EC" id="6.2.1.3" evidence="14"/>
<dbReference type="InterPro" id="IPR000873">
    <property type="entry name" value="AMP-dep_synth/lig_dom"/>
</dbReference>
<evidence type="ECO:0000256" key="2">
    <source>
        <dbReference type="ARBA" id="ARBA00022598"/>
    </source>
</evidence>
<keyword evidence="4 14" id="KW-0276">Fatty acid metabolism</keyword>
<dbReference type="GO" id="GO:0005739">
    <property type="term" value="C:mitochondrion"/>
    <property type="evidence" value="ECO:0007669"/>
    <property type="project" value="TreeGrafter"/>
</dbReference>
<dbReference type="GO" id="GO:0047676">
    <property type="term" value="F:arachidonate-CoA ligase activity"/>
    <property type="evidence" value="ECO:0007669"/>
    <property type="project" value="UniProtKB-EC"/>
</dbReference>
<evidence type="ECO:0000256" key="1">
    <source>
        <dbReference type="ARBA" id="ARBA00006432"/>
    </source>
</evidence>
<dbReference type="GO" id="GO:0035338">
    <property type="term" value="P:long-chain fatty-acyl-CoA biosynthetic process"/>
    <property type="evidence" value="ECO:0007669"/>
    <property type="project" value="TreeGrafter"/>
</dbReference>
<evidence type="ECO:0000256" key="3">
    <source>
        <dbReference type="ARBA" id="ARBA00022741"/>
    </source>
</evidence>
<dbReference type="GO" id="GO:0005783">
    <property type="term" value="C:endoplasmic reticulum"/>
    <property type="evidence" value="ECO:0007669"/>
    <property type="project" value="TreeGrafter"/>
</dbReference>
<evidence type="ECO:0000256" key="5">
    <source>
        <dbReference type="ARBA" id="ARBA00022840"/>
    </source>
</evidence>
<evidence type="ECO:0000256" key="7">
    <source>
        <dbReference type="ARBA" id="ARBA00024469"/>
    </source>
</evidence>
<feature type="domain" description="AMP-binding enzyme C-terminal" evidence="17">
    <location>
        <begin position="557"/>
        <end position="624"/>
    </location>
</feature>
<keyword evidence="15" id="KW-1133">Transmembrane helix</keyword>
<dbReference type="OrthoDB" id="1700726at2759"/>
<feature type="domain" description="AMP-dependent synthetase/ligase" evidence="16">
    <location>
        <begin position="102"/>
        <end position="505"/>
    </location>
</feature>
<dbReference type="Proteomes" id="UP001142489">
    <property type="component" value="Unassembled WGS sequence"/>
</dbReference>
<keyword evidence="15" id="KW-0472">Membrane</keyword>
<gene>
    <name evidence="18" type="ORF">JRQ81_018226</name>
</gene>
<reference evidence="18" key="1">
    <citation type="journal article" date="2023" name="DNA Res.">
        <title>Chromosome-level genome assembly of Phrynocephalus forsythii using third-generation DNA sequencing and Hi-C analysis.</title>
        <authorList>
            <person name="Qi Y."/>
            <person name="Zhao W."/>
            <person name="Zhao Y."/>
            <person name="Niu C."/>
            <person name="Cao S."/>
            <person name="Zhang Y."/>
        </authorList>
    </citation>
    <scope>NUCLEOTIDE SEQUENCE</scope>
    <source>
        <tissue evidence="18">Muscle</tissue>
    </source>
</reference>
<dbReference type="Gene3D" id="3.40.50.12780">
    <property type="entry name" value="N-terminal domain of ligase-like"/>
    <property type="match status" value="1"/>
</dbReference>
<dbReference type="EMBL" id="JAPFRF010000008">
    <property type="protein sequence ID" value="KAJ7325206.1"/>
    <property type="molecule type" value="Genomic_DNA"/>
</dbReference>
<dbReference type="AlphaFoldDB" id="A0A9Q0XRW3"/>
<comment type="catalytic activity">
    <reaction evidence="13">
        <text>hexadecanoate + ATP + CoA = hexadecanoyl-CoA + AMP + diphosphate</text>
        <dbReference type="Rhea" id="RHEA:30751"/>
        <dbReference type="ChEBI" id="CHEBI:7896"/>
        <dbReference type="ChEBI" id="CHEBI:30616"/>
        <dbReference type="ChEBI" id="CHEBI:33019"/>
        <dbReference type="ChEBI" id="CHEBI:57287"/>
        <dbReference type="ChEBI" id="CHEBI:57379"/>
        <dbReference type="ChEBI" id="CHEBI:456215"/>
    </reaction>
    <physiologicalReaction direction="left-to-right" evidence="13">
        <dbReference type="Rhea" id="RHEA:30752"/>
    </physiologicalReaction>
</comment>
<evidence type="ECO:0000259" key="17">
    <source>
        <dbReference type="Pfam" id="PF13193"/>
    </source>
</evidence>
<evidence type="ECO:0000256" key="9">
    <source>
        <dbReference type="ARBA" id="ARBA00024495"/>
    </source>
</evidence>
<dbReference type="CDD" id="cd05927">
    <property type="entry name" value="LC-FACS_euk"/>
    <property type="match status" value="1"/>
</dbReference>
<evidence type="ECO:0000256" key="4">
    <source>
        <dbReference type="ARBA" id="ARBA00022832"/>
    </source>
</evidence>
<accession>A0A9Q0XRW3</accession>
<dbReference type="InterPro" id="IPR045311">
    <property type="entry name" value="LC-FACS_euk"/>
</dbReference>